<dbReference type="EnsemblMetazoa" id="ASIC003796-RA">
    <property type="protein sequence ID" value="ASIC003796-PA"/>
    <property type="gene ID" value="ASIC003796"/>
</dbReference>
<feature type="compositionally biased region" description="Basic and acidic residues" evidence="3">
    <location>
        <begin position="1712"/>
        <end position="1721"/>
    </location>
</feature>
<feature type="region of interest" description="Disordered" evidence="3">
    <location>
        <begin position="1746"/>
        <end position="1777"/>
    </location>
</feature>
<feature type="compositionally biased region" description="Basic and acidic residues" evidence="3">
    <location>
        <begin position="587"/>
        <end position="598"/>
    </location>
</feature>
<feature type="region of interest" description="Disordered" evidence="3">
    <location>
        <begin position="20"/>
        <end position="51"/>
    </location>
</feature>
<dbReference type="OrthoDB" id="19092at2759"/>
<protein>
    <submittedName>
        <fullName evidence="5">AGAP007717-PA-like protein</fullName>
    </submittedName>
    <submittedName>
        <fullName evidence="6">SoHo domain-containing protein</fullName>
    </submittedName>
</protein>
<evidence type="ECO:0000256" key="1">
    <source>
        <dbReference type="ARBA" id="ARBA00004282"/>
    </source>
</evidence>
<dbReference type="InterPro" id="IPR003127">
    <property type="entry name" value="SoHo_dom"/>
</dbReference>
<feature type="region of interest" description="Disordered" evidence="3">
    <location>
        <begin position="1498"/>
        <end position="1533"/>
    </location>
</feature>
<name>A0A084VF55_ANOSI</name>
<evidence type="ECO:0000256" key="3">
    <source>
        <dbReference type="SAM" id="MobiDB-lite"/>
    </source>
</evidence>
<sequence length="2049" mass="228879">MPTMLDIFKRKPEMILFRCPEATSLGTGRKERKENVNPHPHPHQTPLPPAVFATGSVWSPFNRSTEILTKEELAERSSASSKGKSTEIQQPVWTPRSAPPSPASERREFRPIGFESPTPTRRVTTPSPATTSAASVAAPWTQPGYNPPLTVPKASPLQTSASNPTIGGTPHRSSTTTAPTPPPVGQQYQVRFAPQQRSNSQEPTINSLLKSKDGKTASVGVADSAERLQKGSTTLSTSANRSASSSTTTTTTTTTNYQQQSHTIDQPDSGLEATQHHKMQQTAHQKVEGIGPITREGMPLTLRSEVDEGNRDKWYKQMYHTLHKAHDDGYPYKSSGYQSEPEPNYDSDYTIKYSTLDRRRTPLDLSPASYTKFNTLQSNPSPPQHFHQPTAKAGLASYRNQPGRIENYTPGRSSISEKESKEQLEHQKLTTSKTYTEGNLSRALKEQGYESDSTLVFRKREPPASAALSPVEQKQYYKTMQAGGEIPLQGFRKPAPEKPKDRTEESFDVKVEISEESSTNPFLPRGGGGGGEAAITCYPITSISRPLDMFGPFPKETRTFVPPVPPSRKSSRSNSTLKIMSQVKTNTYDRRTVLERTTSHGQAPKFRSKSAGPAPFFVTTSMMKEEKNQENSTRMASKRFASYRVSSTSPTGGGSQAHQRKASPSPVAFGRGISKERTFAEEKKRIEEKLPKVVSVSTSILRNPELKSPNEVKKALRSSYLPIVGSPGTTMERSTLRRFPSNATFRSASSVYSSSKSLNSRVMSPATPGGHRKEEKPYKVTITSSKGSSSSKEMKKSHTRKPNQPDRRPTVTIKSSFQKASKAFGLKTKTPSTQSLARTSSTYSIDSTNSTKRKSRICYIPITTEKSASSSNRGPPRQRMFAGSLDRGLKSLRRISGSPATVQEERYSERIVRQQAGSNVRTDTFFQNLFLKGSSVPGAAETSEQGSVLQKARQWNSLSCRSEPTLKQPNYYLSQARPVTSSKFKSLDRREGSQQTPMVRSFECRPGGEVVEQVNRFESLVKLTDEDEYDDEGHQQFGYVRGRRMKIDYSFHERSRSEPTTTTTMTTKSTVIQEELISTNSPRTIVGRRCEVTQQRTSRSPSCRRIQYLKGKEGQVKRIVRARSLSSHKADQRPKDALVRSHSLNLNHEPVVSRNRFRDLNTFYNSLERLGQLERVTSSSSGDLRPARRTRDEEIIDFDLWKRVRDHEKAERELNQLKHRLKLDQREKDLFFLPRDPDEVRWRSDLDTGLRNREKSVDDLKCLLSQQTLHFEDAKLRELEVRKDHYKPLWRGSSVIDVASQLEEKYSSESASEKRSNEPQSLDIISSNLLSTLSSEQMRKLKSQLSEIYSGSSNGQKKQPAVTQQRVVAHEEEYIINVPERASRLESLLKVRSNSVLTSDQINPTQLRCQLKKPDPNAEGGKKATVVASLQKTFEGKELDRATLSRTLCQELKDKILEKHHTLPSVGKKKRDARPTILPAGTSSVSVEDRRFLSLESGMKKLERETPASEKKKDEKEVRKERPHSYCDTESISSETSNKTVIFRSGQLQEQSSEAVVAAEDIRSKIKYFEERHTTDDTPTVTIYHARDDSSPSEDEVQQEESRKEGPRGHGSAVTLSQSFTDLKDLFGEKRSVSCSAYSAGPPRAVSPKHFTFRSRSSTPDYATCIQTGEVRKIKDKFESLDGSMLRQVGTHRDDMPVNTSGGDRQYQSDSELNRFGESEQSKPTGGTIVRGHEAGDVSRMTHKYEIQAAGRRKSRKDRVTSPIPKNPFRKDDRFMPHINVISKTASLKQEIKPTRAPASKTVLLQSTQLQDVGPERQRKNQSRRSASSGSEEFEKLKSKFETGSGGAAGGGGGGGGSDANLSLLGKMYTSVPDVRELKDIPGYLSGSWIAHQFPKPTDNARSLTAPEQSPPGKQIVRKGSRPASPNQHHTHQHHHHYHPSLRSHSSSPPRQPRQDAKTHSRSSSDATASFLRQFYSNGHVDGDDDDLLLKQKQARTKGERFVSNQQLEAEALWRKIQLMTSSRSANSIGLGDTAAGKPTVTFEGFPYI</sequence>
<dbReference type="STRING" id="74873.A0A084VF55"/>
<evidence type="ECO:0000313" key="5">
    <source>
        <dbReference type="EMBL" id="KFB36599.1"/>
    </source>
</evidence>
<dbReference type="VEuPathDB" id="VectorBase:ASIC003796"/>
<feature type="compositionally biased region" description="Polar residues" evidence="3">
    <location>
        <begin position="574"/>
        <end position="586"/>
    </location>
</feature>
<feature type="compositionally biased region" description="Basic and acidic residues" evidence="3">
    <location>
        <begin position="415"/>
        <end position="428"/>
    </location>
</feature>
<feature type="compositionally biased region" description="Polar residues" evidence="3">
    <location>
        <begin position="156"/>
        <end position="166"/>
    </location>
</feature>
<evidence type="ECO:0000256" key="2">
    <source>
        <dbReference type="ARBA" id="ARBA00022949"/>
    </source>
</evidence>
<feature type="compositionally biased region" description="Low complexity" evidence="3">
    <location>
        <begin position="116"/>
        <end position="139"/>
    </location>
</feature>
<reference evidence="5 7" key="1">
    <citation type="journal article" date="2014" name="BMC Genomics">
        <title>Genome sequence of Anopheles sinensis provides insight into genetics basis of mosquito competence for malaria parasites.</title>
        <authorList>
            <person name="Zhou D."/>
            <person name="Zhang D."/>
            <person name="Ding G."/>
            <person name="Shi L."/>
            <person name="Hou Q."/>
            <person name="Ye Y."/>
            <person name="Xu Y."/>
            <person name="Zhou H."/>
            <person name="Xiong C."/>
            <person name="Li S."/>
            <person name="Yu J."/>
            <person name="Hong S."/>
            <person name="Yu X."/>
            <person name="Zou P."/>
            <person name="Chen C."/>
            <person name="Chang X."/>
            <person name="Wang W."/>
            <person name="Lv Y."/>
            <person name="Sun Y."/>
            <person name="Ma L."/>
            <person name="Shen B."/>
            <person name="Zhu C."/>
        </authorList>
    </citation>
    <scope>NUCLEOTIDE SEQUENCE [LARGE SCALE GENOMIC DNA]</scope>
</reference>
<keyword evidence="2" id="KW-0965">Cell junction</keyword>
<evidence type="ECO:0000259" key="4">
    <source>
        <dbReference type="PROSITE" id="PS50831"/>
    </source>
</evidence>
<feature type="compositionally biased region" description="Polar residues" evidence="3">
    <location>
        <begin position="195"/>
        <end position="209"/>
    </location>
</feature>
<dbReference type="GO" id="GO:0070161">
    <property type="term" value="C:anchoring junction"/>
    <property type="evidence" value="ECO:0007669"/>
    <property type="project" value="UniProtKB-SubCell"/>
</dbReference>
<dbReference type="Proteomes" id="UP000030765">
    <property type="component" value="Unassembled WGS sequence"/>
</dbReference>
<comment type="subcellular location">
    <subcellularLocation>
        <location evidence="1">Cell junction</location>
    </subcellularLocation>
</comment>
<feature type="compositionally biased region" description="Polar residues" evidence="3">
    <location>
        <begin position="829"/>
        <end position="848"/>
    </location>
</feature>
<feature type="region of interest" description="Disordered" evidence="3">
    <location>
        <begin position="69"/>
        <end position="286"/>
    </location>
</feature>
<reference evidence="6" key="2">
    <citation type="submission" date="2020-05" db="UniProtKB">
        <authorList>
            <consortium name="EnsemblMetazoa"/>
        </authorList>
    </citation>
    <scope>IDENTIFICATION</scope>
</reference>
<feature type="region of interest" description="Disordered" evidence="3">
    <location>
        <begin position="398"/>
        <end position="432"/>
    </location>
</feature>
<feature type="compositionally biased region" description="Polar residues" evidence="3">
    <location>
        <begin position="257"/>
        <end position="266"/>
    </location>
</feature>
<feature type="region of interest" description="Disordered" evidence="3">
    <location>
        <begin position="642"/>
        <end position="674"/>
    </location>
</feature>
<feature type="region of interest" description="Disordered" evidence="3">
    <location>
        <begin position="487"/>
        <end position="507"/>
    </location>
</feature>
<feature type="compositionally biased region" description="Low complexity" evidence="3">
    <location>
        <begin position="169"/>
        <end position="178"/>
    </location>
</feature>
<dbReference type="OMA" id="SCRRIQY"/>
<proteinExistence type="predicted"/>
<feature type="region of interest" description="Disordered" evidence="3">
    <location>
        <begin position="558"/>
        <end position="614"/>
    </location>
</feature>
<gene>
    <name evidence="5" type="ORF">ZHAS_00003796</name>
</gene>
<feature type="region of interest" description="Disordered" evidence="3">
    <location>
        <begin position="1635"/>
        <end position="1658"/>
    </location>
</feature>
<feature type="region of interest" description="Disordered" evidence="3">
    <location>
        <begin position="1570"/>
        <end position="1615"/>
    </location>
</feature>
<dbReference type="EMBL" id="ATLV01012361">
    <property type="status" value="NOT_ANNOTATED_CDS"/>
    <property type="molecule type" value="Genomic_DNA"/>
</dbReference>
<feature type="region of interest" description="Disordered" evidence="3">
    <location>
        <begin position="1690"/>
        <end position="1732"/>
    </location>
</feature>
<feature type="compositionally biased region" description="Polar residues" evidence="3">
    <location>
        <begin position="77"/>
        <end position="92"/>
    </location>
</feature>
<dbReference type="VEuPathDB" id="VectorBase:ASIS015086"/>
<feature type="compositionally biased region" description="Gly residues" evidence="3">
    <location>
        <begin position="1844"/>
        <end position="1855"/>
    </location>
</feature>
<evidence type="ECO:0000313" key="7">
    <source>
        <dbReference type="Proteomes" id="UP000030765"/>
    </source>
</evidence>
<feature type="region of interest" description="Disordered" evidence="3">
    <location>
        <begin position="1896"/>
        <end position="1967"/>
    </location>
</feature>
<feature type="compositionally biased region" description="Basic and acidic residues" evidence="3">
    <location>
        <begin position="494"/>
        <end position="507"/>
    </location>
</feature>
<feature type="domain" description="SoHo" evidence="4">
    <location>
        <begin position="281"/>
        <end position="354"/>
    </location>
</feature>
<feature type="compositionally biased region" description="Basic and acidic residues" evidence="3">
    <location>
        <begin position="1498"/>
        <end position="1527"/>
    </location>
</feature>
<feature type="compositionally biased region" description="Basic residues" evidence="3">
    <location>
        <begin position="1929"/>
        <end position="1942"/>
    </location>
</feature>
<feature type="region of interest" description="Disordered" evidence="3">
    <location>
        <begin position="751"/>
        <end position="848"/>
    </location>
</feature>
<keyword evidence="7" id="KW-1185">Reference proteome</keyword>
<feature type="compositionally biased region" description="Low complexity" evidence="3">
    <location>
        <begin position="232"/>
        <end position="256"/>
    </location>
</feature>
<feature type="region of interest" description="Disordered" evidence="3">
    <location>
        <begin position="1463"/>
        <end position="1483"/>
    </location>
</feature>
<evidence type="ECO:0000313" key="6">
    <source>
        <dbReference type="EnsemblMetazoa" id="ASIC003796-PA"/>
    </source>
</evidence>
<feature type="region of interest" description="Disordered" evidence="3">
    <location>
        <begin position="1808"/>
        <end position="1855"/>
    </location>
</feature>
<feature type="compositionally biased region" description="Low complexity" evidence="3">
    <location>
        <begin position="751"/>
        <end position="760"/>
    </location>
</feature>
<organism evidence="5">
    <name type="scientific">Anopheles sinensis</name>
    <name type="common">Mosquito</name>
    <dbReference type="NCBI Taxonomy" id="74873"/>
    <lineage>
        <taxon>Eukaryota</taxon>
        <taxon>Metazoa</taxon>
        <taxon>Ecdysozoa</taxon>
        <taxon>Arthropoda</taxon>
        <taxon>Hexapoda</taxon>
        <taxon>Insecta</taxon>
        <taxon>Pterygota</taxon>
        <taxon>Neoptera</taxon>
        <taxon>Endopterygota</taxon>
        <taxon>Diptera</taxon>
        <taxon>Nematocera</taxon>
        <taxon>Culicoidea</taxon>
        <taxon>Culicidae</taxon>
        <taxon>Anophelinae</taxon>
        <taxon>Anopheles</taxon>
    </lineage>
</organism>
<dbReference type="EMBL" id="KE524785">
    <property type="protein sequence ID" value="KFB36599.1"/>
    <property type="molecule type" value="Genomic_DNA"/>
</dbReference>
<accession>A0A084VF55</accession>
<dbReference type="PROSITE" id="PS50831">
    <property type="entry name" value="SOHO"/>
    <property type="match status" value="1"/>
</dbReference>
<feature type="compositionally biased region" description="Polar residues" evidence="3">
    <location>
        <begin position="1698"/>
        <end position="1711"/>
    </location>
</feature>